<comment type="caution">
    <text evidence="2">The sequence shown here is derived from an EMBL/GenBank/DDBJ whole genome shotgun (WGS) entry which is preliminary data.</text>
</comment>
<dbReference type="EMBL" id="QRJR01000034">
    <property type="protein sequence ID" value="RHH40356.1"/>
    <property type="molecule type" value="Genomic_DNA"/>
</dbReference>
<dbReference type="AlphaFoldDB" id="A0A414WS79"/>
<sequence>MKEKIFNALKQEYKALGLSDEILQGHANALAAIGLVTDENLSVVVAAQKDFLTGLQSGIDKRITTAREKALADAKKTEDEAKAEAERKKAEEDAKKAAENKDKPEWQKEMDKRFEEFSKKEVEREKEFKALQEKYEALEKEKAESARANTILSKAKELGIPEWRIKEGFAISAEADEAAINSHLTTVATNLKTANLPSNRLGHVLDDGKPSKEQISDIANSLIH</sequence>
<name>A0A414WS79_BACOV</name>
<evidence type="ECO:0000256" key="1">
    <source>
        <dbReference type="SAM" id="MobiDB-lite"/>
    </source>
</evidence>
<dbReference type="Proteomes" id="UP000283329">
    <property type="component" value="Unassembled WGS sequence"/>
</dbReference>
<evidence type="ECO:0000313" key="3">
    <source>
        <dbReference type="Proteomes" id="UP000283329"/>
    </source>
</evidence>
<organism evidence="2 3">
    <name type="scientific">Bacteroides ovatus</name>
    <dbReference type="NCBI Taxonomy" id="28116"/>
    <lineage>
        <taxon>Bacteria</taxon>
        <taxon>Pseudomonadati</taxon>
        <taxon>Bacteroidota</taxon>
        <taxon>Bacteroidia</taxon>
        <taxon>Bacteroidales</taxon>
        <taxon>Bacteroidaceae</taxon>
        <taxon>Bacteroides</taxon>
    </lineage>
</organism>
<protein>
    <recommendedName>
        <fullName evidence="4">DUF4355 domain-containing protein</fullName>
    </recommendedName>
</protein>
<feature type="region of interest" description="Disordered" evidence="1">
    <location>
        <begin position="73"/>
        <end position="106"/>
    </location>
</feature>
<evidence type="ECO:0008006" key="4">
    <source>
        <dbReference type="Google" id="ProtNLM"/>
    </source>
</evidence>
<dbReference type="RefSeq" id="WP_118299745.1">
    <property type="nucleotide sequence ID" value="NZ_QRJR01000034.1"/>
</dbReference>
<proteinExistence type="predicted"/>
<gene>
    <name evidence="2" type="ORF">DW206_22615</name>
</gene>
<reference evidence="2 3" key="1">
    <citation type="submission" date="2018-08" db="EMBL/GenBank/DDBJ databases">
        <title>A genome reference for cultivated species of the human gut microbiota.</title>
        <authorList>
            <person name="Zou Y."/>
            <person name="Xue W."/>
            <person name="Luo G."/>
        </authorList>
    </citation>
    <scope>NUCLEOTIDE SEQUENCE [LARGE SCALE GENOMIC DNA]</scope>
    <source>
        <strain evidence="2 3">AM17-48</strain>
    </source>
</reference>
<evidence type="ECO:0000313" key="2">
    <source>
        <dbReference type="EMBL" id="RHH40356.1"/>
    </source>
</evidence>
<accession>A0A414WS79</accession>